<comment type="caution">
    <text evidence="2">The sequence shown here is derived from an EMBL/GenBank/DDBJ whole genome shotgun (WGS) entry which is preliminary data.</text>
</comment>
<keyword evidence="1" id="KW-0812">Transmembrane</keyword>
<dbReference type="Proteomes" id="UP000187203">
    <property type="component" value="Unassembled WGS sequence"/>
</dbReference>
<evidence type="ECO:0008006" key="4">
    <source>
        <dbReference type="Google" id="ProtNLM"/>
    </source>
</evidence>
<proteinExistence type="predicted"/>
<evidence type="ECO:0000256" key="1">
    <source>
        <dbReference type="SAM" id="Phobius"/>
    </source>
</evidence>
<evidence type="ECO:0000313" key="3">
    <source>
        <dbReference type="Proteomes" id="UP000187203"/>
    </source>
</evidence>
<reference evidence="3" key="1">
    <citation type="submission" date="2013-09" db="EMBL/GenBank/DDBJ databases">
        <title>Corchorus olitorius genome sequencing.</title>
        <authorList>
            <person name="Alam M."/>
            <person name="Haque M.S."/>
            <person name="Islam M.S."/>
            <person name="Emdad E.M."/>
            <person name="Islam M.M."/>
            <person name="Ahmed B."/>
            <person name="Halim A."/>
            <person name="Hossen Q.M.M."/>
            <person name="Hossain M.Z."/>
            <person name="Ahmed R."/>
            <person name="Khan M.M."/>
            <person name="Islam R."/>
            <person name="Rashid M.M."/>
            <person name="Khan S.A."/>
            <person name="Rahman M.S."/>
            <person name="Alam M."/>
            <person name="Yahiya A.S."/>
            <person name="Khan M.S."/>
            <person name="Azam M.S."/>
            <person name="Haque T."/>
            <person name="Lashkar M.Z.H."/>
            <person name="Akhand A.I."/>
            <person name="Morshed G."/>
            <person name="Roy S."/>
            <person name="Uddin K.S."/>
            <person name="Rabeya T."/>
            <person name="Hossain A.S."/>
            <person name="Chowdhury A."/>
            <person name="Snigdha A.R."/>
            <person name="Mortoza M.S."/>
            <person name="Matin S.A."/>
            <person name="Hoque S.M.E."/>
            <person name="Islam M.K."/>
            <person name="Roy D.K."/>
            <person name="Haider R."/>
            <person name="Moosa M.M."/>
            <person name="Elias S.M."/>
            <person name="Hasan A.M."/>
            <person name="Jahan S."/>
            <person name="Shafiuddin M."/>
            <person name="Mahmood N."/>
            <person name="Shommy N.S."/>
        </authorList>
    </citation>
    <scope>NUCLEOTIDE SEQUENCE [LARGE SCALE GENOMIC DNA]</scope>
    <source>
        <strain evidence="3">cv. O-4</strain>
    </source>
</reference>
<keyword evidence="1" id="KW-0472">Membrane</keyword>
<protein>
    <recommendedName>
        <fullName evidence="4">Transmembrane protein</fullName>
    </recommendedName>
</protein>
<organism evidence="2 3">
    <name type="scientific">Corchorus olitorius</name>
    <dbReference type="NCBI Taxonomy" id="93759"/>
    <lineage>
        <taxon>Eukaryota</taxon>
        <taxon>Viridiplantae</taxon>
        <taxon>Streptophyta</taxon>
        <taxon>Embryophyta</taxon>
        <taxon>Tracheophyta</taxon>
        <taxon>Spermatophyta</taxon>
        <taxon>Magnoliopsida</taxon>
        <taxon>eudicotyledons</taxon>
        <taxon>Gunneridae</taxon>
        <taxon>Pentapetalae</taxon>
        <taxon>rosids</taxon>
        <taxon>malvids</taxon>
        <taxon>Malvales</taxon>
        <taxon>Malvaceae</taxon>
        <taxon>Grewioideae</taxon>
        <taxon>Apeibeae</taxon>
        <taxon>Corchorus</taxon>
    </lineage>
</organism>
<sequence length="204" mass="22649">MSVLRVAPPYGTNTSRIAPYHHRVPSVPVRMPVLRVAPPYGTDTRGIAPYHHRVPGVPVLRGRRWLCSREISHITFHYPDGRQDSYFVKEVEKEESLVKVDSNIDAFESVASSSAHSVGNKYLGSVFAVGVAVTFVQRFGPPGFIKNLGLKNSILVGALLMMVGASVMYVVRKKTADCRGRKQQLVLYKPGDNELNKVDKFCKP</sequence>
<feature type="transmembrane region" description="Helical" evidence="1">
    <location>
        <begin position="122"/>
        <end position="140"/>
    </location>
</feature>
<gene>
    <name evidence="2" type="ORF">COLO4_33028</name>
</gene>
<dbReference type="EMBL" id="AWUE01021373">
    <property type="protein sequence ID" value="OMO62545.1"/>
    <property type="molecule type" value="Genomic_DNA"/>
</dbReference>
<feature type="transmembrane region" description="Helical" evidence="1">
    <location>
        <begin position="152"/>
        <end position="171"/>
    </location>
</feature>
<keyword evidence="3" id="KW-1185">Reference proteome</keyword>
<evidence type="ECO:0000313" key="2">
    <source>
        <dbReference type="EMBL" id="OMO62545.1"/>
    </source>
</evidence>
<accession>A0A1R3GWQ9</accession>
<name>A0A1R3GWQ9_9ROSI</name>
<keyword evidence="1" id="KW-1133">Transmembrane helix</keyword>
<dbReference type="AlphaFoldDB" id="A0A1R3GWQ9"/>